<feature type="compositionally biased region" description="Acidic residues" evidence="1">
    <location>
        <begin position="80"/>
        <end position="97"/>
    </location>
</feature>
<feature type="compositionally biased region" description="Basic residues" evidence="1">
    <location>
        <begin position="480"/>
        <end position="490"/>
    </location>
</feature>
<dbReference type="Pfam" id="PF13516">
    <property type="entry name" value="LRR_6"/>
    <property type="match status" value="2"/>
</dbReference>
<evidence type="ECO:0000313" key="2">
    <source>
        <dbReference type="EMBL" id="CAK9019707.1"/>
    </source>
</evidence>
<accession>A0ABP0JYW8</accession>
<proteinExistence type="predicted"/>
<organism evidence="2 3">
    <name type="scientific">Durusdinium trenchii</name>
    <dbReference type="NCBI Taxonomy" id="1381693"/>
    <lineage>
        <taxon>Eukaryota</taxon>
        <taxon>Sar</taxon>
        <taxon>Alveolata</taxon>
        <taxon>Dinophyceae</taxon>
        <taxon>Suessiales</taxon>
        <taxon>Symbiodiniaceae</taxon>
        <taxon>Durusdinium</taxon>
    </lineage>
</organism>
<dbReference type="EMBL" id="CAXAMM010009202">
    <property type="protein sequence ID" value="CAK9019707.1"/>
    <property type="molecule type" value="Genomic_DNA"/>
</dbReference>
<reference evidence="2 3" key="1">
    <citation type="submission" date="2024-02" db="EMBL/GenBank/DDBJ databases">
        <authorList>
            <person name="Chen Y."/>
            <person name="Shah S."/>
            <person name="Dougan E. K."/>
            <person name="Thang M."/>
            <person name="Chan C."/>
        </authorList>
    </citation>
    <scope>NUCLEOTIDE SEQUENCE [LARGE SCALE GENOMIC DNA]</scope>
</reference>
<keyword evidence="3" id="KW-1185">Reference proteome</keyword>
<dbReference type="PANTHER" id="PTHR45725:SF1">
    <property type="entry name" value="DISHEVELLED ASSOCIATED ACTIVATOR OF MORPHOGENESIS, ISOFORM D"/>
    <property type="match status" value="1"/>
</dbReference>
<feature type="region of interest" description="Disordered" evidence="1">
    <location>
        <begin position="369"/>
        <end position="651"/>
    </location>
</feature>
<feature type="compositionally biased region" description="Basic and acidic residues" evidence="1">
    <location>
        <begin position="424"/>
        <end position="449"/>
    </location>
</feature>
<comment type="caution">
    <text evidence="2">The sequence shown here is derived from an EMBL/GenBank/DDBJ whole genome shotgun (WGS) entry which is preliminary data.</text>
</comment>
<dbReference type="PANTHER" id="PTHR45725">
    <property type="entry name" value="FORMIN HOMOLOGY 2 FAMILY MEMBER"/>
    <property type="match status" value="1"/>
</dbReference>
<name>A0ABP0JYW8_9DINO</name>
<dbReference type="InterPro" id="IPR051425">
    <property type="entry name" value="Formin_Homology"/>
</dbReference>
<feature type="compositionally biased region" description="Low complexity" evidence="1">
    <location>
        <begin position="574"/>
        <end position="584"/>
    </location>
</feature>
<feature type="compositionally biased region" description="Low complexity" evidence="1">
    <location>
        <begin position="534"/>
        <end position="548"/>
    </location>
</feature>
<gene>
    <name evidence="2" type="ORF">SCF082_LOCUS14629</name>
</gene>
<evidence type="ECO:0000313" key="3">
    <source>
        <dbReference type="Proteomes" id="UP001642464"/>
    </source>
</evidence>
<feature type="compositionally biased region" description="Polar residues" evidence="1">
    <location>
        <begin position="373"/>
        <end position="397"/>
    </location>
</feature>
<feature type="compositionally biased region" description="Basic and acidic residues" evidence="1">
    <location>
        <begin position="151"/>
        <end position="161"/>
    </location>
</feature>
<dbReference type="Proteomes" id="UP001642464">
    <property type="component" value="Unassembled WGS sequence"/>
</dbReference>
<dbReference type="InterPro" id="IPR001611">
    <property type="entry name" value="Leu-rich_rpt"/>
</dbReference>
<dbReference type="Gene3D" id="3.80.10.10">
    <property type="entry name" value="Ribonuclease Inhibitor"/>
    <property type="match status" value="1"/>
</dbReference>
<feature type="compositionally biased region" description="Basic and acidic residues" evidence="1">
    <location>
        <begin position="629"/>
        <end position="644"/>
    </location>
</feature>
<feature type="compositionally biased region" description="Acidic residues" evidence="1">
    <location>
        <begin position="60"/>
        <end position="71"/>
    </location>
</feature>
<dbReference type="InterPro" id="IPR032675">
    <property type="entry name" value="LRR_dom_sf"/>
</dbReference>
<evidence type="ECO:0000256" key="1">
    <source>
        <dbReference type="SAM" id="MobiDB-lite"/>
    </source>
</evidence>
<protein>
    <submittedName>
        <fullName evidence="2">Uncharacterized protein</fullName>
    </submittedName>
</protein>
<sequence length="651" mass="74899">MEPVLDMAEGLTDVKEEEPLLEDGTLIAEAPAVEEHRSADDGEDEGQQMVAAGTIIAQETADESEAPEAEDFLNVKEETQADGDNADYQEEDQESKEEDLPIVGTIIAEGNAEEDGDAEAASTSRLAVEQDSVHEGVREKRRRSPEPFGEDEQKAKRLREKEWEKVESHGSTHYGNWKNKLELQQSWLKDPEEVKKRLEQEEKWRNTTVDGFFDYVELNFSKTKLTSSGLREVVKFCKQCPDLRVLKLFQNDIDDEGCFELAGIFKECTLLEELHLSHNWITEKGVAVLAEAALEDLSTRFSRPLWLRVEHNYLSNASGFMERLKTKYYPHICGRDDRRDCSNKSCINNCRIHIPFLIEERGGKGGARWGRSSWDNNHNDNWPQYSQTSQASQYKARQPSRSRSPQHCRIRLKERSFSLTKPNPRWERAEPRAERMPERREVYYDVEKYRRPKAPPRAPTPPPRPHREQPVRRNPPIPPSRHRSPPRRNRQVPAETRQPQKPPVRQFRRPPSPPKPKPKAQQVTYAVPAPLPPQAAADSDYSYYYSEYSYDEDEPQPPQPACAMPVARPQPVTVPMAPVRQPQPVQAPPRPARPRVPPKAPPRETPRAPQGRARTVNRREARQLQAEQHLVERYEALSRNDARPRPAKRTR</sequence>
<feature type="region of interest" description="Disordered" evidence="1">
    <location>
        <begin position="1"/>
        <end position="161"/>
    </location>
</feature>
<feature type="compositionally biased region" description="Basic residues" evidence="1">
    <location>
        <begin position="398"/>
        <end position="410"/>
    </location>
</feature>
<feature type="compositionally biased region" description="Pro residues" evidence="1">
    <location>
        <begin position="585"/>
        <end position="600"/>
    </location>
</feature>
<dbReference type="SUPFAM" id="SSF52047">
    <property type="entry name" value="RNI-like"/>
    <property type="match status" value="1"/>
</dbReference>